<reference evidence="2" key="2">
    <citation type="journal article" date="2015" name="Data Brief">
        <title>Shoot transcriptome of the giant reed, Arundo donax.</title>
        <authorList>
            <person name="Barrero R.A."/>
            <person name="Guerrero F.D."/>
            <person name="Moolhuijzen P."/>
            <person name="Goolsby J.A."/>
            <person name="Tidwell J."/>
            <person name="Bellgard S.E."/>
            <person name="Bellgard M.I."/>
        </authorList>
    </citation>
    <scope>NUCLEOTIDE SEQUENCE</scope>
    <source>
        <tissue evidence="2">Shoot tissue taken approximately 20 cm above the soil surface</tissue>
    </source>
</reference>
<feature type="compositionally biased region" description="Low complexity" evidence="1">
    <location>
        <begin position="23"/>
        <end position="32"/>
    </location>
</feature>
<feature type="region of interest" description="Disordered" evidence="1">
    <location>
        <begin position="1"/>
        <end position="59"/>
    </location>
</feature>
<dbReference type="AlphaFoldDB" id="A0A0A9DLM2"/>
<organism evidence="2">
    <name type="scientific">Arundo donax</name>
    <name type="common">Giant reed</name>
    <name type="synonym">Donax arundinaceus</name>
    <dbReference type="NCBI Taxonomy" id="35708"/>
    <lineage>
        <taxon>Eukaryota</taxon>
        <taxon>Viridiplantae</taxon>
        <taxon>Streptophyta</taxon>
        <taxon>Embryophyta</taxon>
        <taxon>Tracheophyta</taxon>
        <taxon>Spermatophyta</taxon>
        <taxon>Magnoliopsida</taxon>
        <taxon>Liliopsida</taxon>
        <taxon>Poales</taxon>
        <taxon>Poaceae</taxon>
        <taxon>PACMAD clade</taxon>
        <taxon>Arundinoideae</taxon>
        <taxon>Arundineae</taxon>
        <taxon>Arundo</taxon>
    </lineage>
</organism>
<accession>A0A0A9DLM2</accession>
<reference evidence="2" key="1">
    <citation type="submission" date="2014-09" db="EMBL/GenBank/DDBJ databases">
        <authorList>
            <person name="Magalhaes I.L.F."/>
            <person name="Oliveira U."/>
            <person name="Santos F.R."/>
            <person name="Vidigal T.H.D.A."/>
            <person name="Brescovit A.D."/>
            <person name="Santos A.J."/>
        </authorList>
    </citation>
    <scope>NUCLEOTIDE SEQUENCE</scope>
    <source>
        <tissue evidence="2">Shoot tissue taken approximately 20 cm above the soil surface</tissue>
    </source>
</reference>
<dbReference type="EMBL" id="GBRH01208396">
    <property type="protein sequence ID" value="JAD89499.1"/>
    <property type="molecule type" value="Transcribed_RNA"/>
</dbReference>
<name>A0A0A9DLM2_ARUDO</name>
<proteinExistence type="predicted"/>
<protein>
    <submittedName>
        <fullName evidence="2">Uncharacterized protein</fullName>
    </submittedName>
</protein>
<sequence>MCWSAAAASRRTTWPRSPPSPTPMTRSAASPSRSREAATRATPSPPPHASVLPPGSYPR</sequence>
<feature type="compositionally biased region" description="Low complexity" evidence="1">
    <location>
        <begin position="49"/>
        <end position="59"/>
    </location>
</feature>
<evidence type="ECO:0000313" key="2">
    <source>
        <dbReference type="EMBL" id="JAD89499.1"/>
    </source>
</evidence>
<evidence type="ECO:0000256" key="1">
    <source>
        <dbReference type="SAM" id="MobiDB-lite"/>
    </source>
</evidence>